<dbReference type="SUPFAM" id="SSF51735">
    <property type="entry name" value="NAD(P)-binding Rossmann-fold domains"/>
    <property type="match status" value="1"/>
</dbReference>
<feature type="domain" description="Shikimate dehydrogenase substrate binding N-terminal" evidence="1">
    <location>
        <begin position="69"/>
        <end position="148"/>
    </location>
</feature>
<sequence length="358" mass="39425">MLLYPLEVPEIDAATISGALSISEIKSAIKARELRHEKHRDFSSISLNSAYRKIVMETNVVLEKTLHLAGIGVGHSIAPPMHNAIANSLHLPWTFYATECPTIDDLLALARKESTAGLVVTMPYKNTIMTRLDEIDDLAKNIGACNNVYRDPQAPERLRGTNTDWLGVKGCLQKGGHADPVLNKPALIIGAGGASRAAVYALHTHFKASVIYVLNRDEEEVAHLIADSQRLSPPAKIIHVKEGDSKGLETPYYVVGTVPDLEPISASELAVRELLEDFLSRTEKGVLLDMCFKPRRTRTIRLAESLGWPAVEGTHVIGYQIEEQWKLWAGEDKLAKLDKDAAWKVLLEAADNSPSINF</sequence>
<gene>
    <name evidence="2" type="ORF">CT0861_01575</name>
</gene>
<dbReference type="SUPFAM" id="SSF53223">
    <property type="entry name" value="Aminoacid dehydrogenase-like, N-terminal domain"/>
    <property type="match status" value="1"/>
</dbReference>
<dbReference type="Gene3D" id="3.40.50.720">
    <property type="entry name" value="NAD(P)-binding Rossmann-like Domain"/>
    <property type="match status" value="1"/>
</dbReference>
<dbReference type="InterPro" id="IPR022893">
    <property type="entry name" value="Shikimate_DH_fam"/>
</dbReference>
<dbReference type="AlphaFoldDB" id="A0A166Z527"/>
<dbReference type="GO" id="GO:0019632">
    <property type="term" value="P:shikimate metabolic process"/>
    <property type="evidence" value="ECO:0007669"/>
    <property type="project" value="TreeGrafter"/>
</dbReference>
<dbReference type="PANTHER" id="PTHR21089">
    <property type="entry name" value="SHIKIMATE DEHYDROGENASE"/>
    <property type="match status" value="1"/>
</dbReference>
<proteinExistence type="predicted"/>
<dbReference type="PANTHER" id="PTHR21089:SF26">
    <property type="entry name" value="AROM POLYPEPTIDE, PUTATIVE-RELATED"/>
    <property type="match status" value="1"/>
</dbReference>
<reference evidence="2 3" key="1">
    <citation type="submission" date="2015-06" db="EMBL/GenBank/DDBJ databases">
        <title>Survival trade-offs in plant roots during colonization by closely related pathogenic and mutualistic fungi.</title>
        <authorList>
            <person name="Hacquard S."/>
            <person name="Kracher B."/>
            <person name="Hiruma K."/>
            <person name="Weinman A."/>
            <person name="Muench P."/>
            <person name="Garrido Oter R."/>
            <person name="Ver Loren van Themaat E."/>
            <person name="Dallerey J.-F."/>
            <person name="Damm U."/>
            <person name="Henrissat B."/>
            <person name="Lespinet O."/>
            <person name="Thon M."/>
            <person name="Kemen E."/>
            <person name="McHardy A.C."/>
            <person name="Schulze-Lefert P."/>
            <person name="O'Connell R.J."/>
        </authorList>
    </citation>
    <scope>NUCLEOTIDE SEQUENCE [LARGE SCALE GENOMIC DNA]</scope>
    <source>
        <strain evidence="2 3">0861</strain>
    </source>
</reference>
<protein>
    <submittedName>
        <fullName evidence="2">Shikimate quinate 5-protein</fullName>
    </submittedName>
</protein>
<evidence type="ECO:0000259" key="1">
    <source>
        <dbReference type="Pfam" id="PF08501"/>
    </source>
</evidence>
<dbReference type="InterPro" id="IPR036291">
    <property type="entry name" value="NAD(P)-bd_dom_sf"/>
</dbReference>
<keyword evidence="3" id="KW-1185">Reference proteome</keyword>
<dbReference type="STRING" id="708197.A0A166Z527"/>
<evidence type="ECO:0000313" key="3">
    <source>
        <dbReference type="Proteomes" id="UP000076552"/>
    </source>
</evidence>
<evidence type="ECO:0000313" key="2">
    <source>
        <dbReference type="EMBL" id="KZL78443.1"/>
    </source>
</evidence>
<accession>A0A166Z527</accession>
<comment type="caution">
    <text evidence="2">The sequence shown here is derived from an EMBL/GenBank/DDBJ whole genome shotgun (WGS) entry which is preliminary data.</text>
</comment>
<dbReference type="EMBL" id="LFIV01000002">
    <property type="protein sequence ID" value="KZL78443.1"/>
    <property type="molecule type" value="Genomic_DNA"/>
</dbReference>
<dbReference type="GO" id="GO:0009423">
    <property type="term" value="P:chorismate biosynthetic process"/>
    <property type="evidence" value="ECO:0007669"/>
    <property type="project" value="TreeGrafter"/>
</dbReference>
<name>A0A166Z527_9PEZI</name>
<dbReference type="Proteomes" id="UP000076552">
    <property type="component" value="Unassembled WGS sequence"/>
</dbReference>
<dbReference type="InterPro" id="IPR046346">
    <property type="entry name" value="Aminoacid_DH-like_N_sf"/>
</dbReference>
<dbReference type="Gene3D" id="3.40.50.10860">
    <property type="entry name" value="Leucine Dehydrogenase, chain A, domain 1"/>
    <property type="match status" value="1"/>
</dbReference>
<dbReference type="InterPro" id="IPR013708">
    <property type="entry name" value="Shikimate_DH-bd_N"/>
</dbReference>
<dbReference type="GO" id="GO:0004764">
    <property type="term" value="F:shikimate 3-dehydrogenase (NADP+) activity"/>
    <property type="evidence" value="ECO:0007669"/>
    <property type="project" value="InterPro"/>
</dbReference>
<organism evidence="2 3">
    <name type="scientific">Colletotrichum tofieldiae</name>
    <dbReference type="NCBI Taxonomy" id="708197"/>
    <lineage>
        <taxon>Eukaryota</taxon>
        <taxon>Fungi</taxon>
        <taxon>Dikarya</taxon>
        <taxon>Ascomycota</taxon>
        <taxon>Pezizomycotina</taxon>
        <taxon>Sordariomycetes</taxon>
        <taxon>Hypocreomycetidae</taxon>
        <taxon>Glomerellales</taxon>
        <taxon>Glomerellaceae</taxon>
        <taxon>Colletotrichum</taxon>
        <taxon>Colletotrichum spaethianum species complex</taxon>
    </lineage>
</organism>
<dbReference type="Pfam" id="PF08501">
    <property type="entry name" value="Shikimate_dh_N"/>
    <property type="match status" value="1"/>
</dbReference>